<evidence type="ECO:0000256" key="3">
    <source>
        <dbReference type="SAM" id="SignalP"/>
    </source>
</evidence>
<feature type="signal peptide" evidence="3">
    <location>
        <begin position="1"/>
        <end position="32"/>
    </location>
</feature>
<evidence type="ECO:0000256" key="2">
    <source>
        <dbReference type="ARBA" id="ARBA00023136"/>
    </source>
</evidence>
<protein>
    <submittedName>
        <fullName evidence="5">Serine hydrolase domain-containing protein</fullName>
    </submittedName>
</protein>
<dbReference type="PROSITE" id="PS51257">
    <property type="entry name" value="PROKAR_LIPOPROTEIN"/>
    <property type="match status" value="1"/>
</dbReference>
<dbReference type="EMBL" id="BAABFA010000010">
    <property type="protein sequence ID" value="GAA4465272.1"/>
    <property type="molecule type" value="Genomic_DNA"/>
</dbReference>
<name>A0ABP8NCZ1_9BACT</name>
<keyword evidence="2" id="KW-0472">Membrane</keyword>
<dbReference type="GO" id="GO:0016787">
    <property type="term" value="F:hydrolase activity"/>
    <property type="evidence" value="ECO:0007669"/>
    <property type="project" value="UniProtKB-KW"/>
</dbReference>
<dbReference type="PANTHER" id="PTHR46825:SF11">
    <property type="entry name" value="PENICILLIN-BINDING PROTEIN 4"/>
    <property type="match status" value="1"/>
</dbReference>
<comment type="subcellular location">
    <subcellularLocation>
        <location evidence="1">Membrane</location>
    </subcellularLocation>
</comment>
<dbReference type="InterPro" id="IPR050491">
    <property type="entry name" value="AmpC-like"/>
</dbReference>
<feature type="domain" description="Beta-lactamase-related" evidence="4">
    <location>
        <begin position="79"/>
        <end position="375"/>
    </location>
</feature>
<dbReference type="Proteomes" id="UP001500067">
    <property type="component" value="Unassembled WGS sequence"/>
</dbReference>
<keyword evidence="5" id="KW-0378">Hydrolase</keyword>
<accession>A0ABP8NCZ1</accession>
<sequence>MSKKKMKLRSACISVLSVLSLAIACNSPVQNAAARTPGFDDPVKATVAPLIYDTLSANARSIIAQLDEYYRGQVRAGFNGAVLVGVKGKVVYERYFGVSNREKKMPVAFNSSSQLASISKTFTGAAILYLYEHKMLNIDYPVQHYIKDFPYSGISLRMLLNHRSGLPDYTKWVPVYNKDTRTPITNEAVVGLMVKHKPRVEFRPNTRFKYCNTNFALLARVIEVVSKMSYAEFMNKHIFAPLGMTNTFVYEPWKGLPGNATISYKYNWVREPDMFADGVTGDKGIYSTVQDMFRWDQSLYNSTLLSNEMIELSYGPCSFEKPGIKNYGLGWRMLCYPNGNKVIYHNGWWHGNNTSFYRLIKENMTIIVLGNRFNKAIYRQAPVIYGIVKGVEATGFDDEG</sequence>
<dbReference type="PANTHER" id="PTHR46825">
    <property type="entry name" value="D-ALANYL-D-ALANINE-CARBOXYPEPTIDASE/ENDOPEPTIDASE AMPH"/>
    <property type="match status" value="1"/>
</dbReference>
<keyword evidence="6" id="KW-1185">Reference proteome</keyword>
<evidence type="ECO:0000313" key="6">
    <source>
        <dbReference type="Proteomes" id="UP001500067"/>
    </source>
</evidence>
<evidence type="ECO:0000313" key="5">
    <source>
        <dbReference type="EMBL" id="GAA4465272.1"/>
    </source>
</evidence>
<reference evidence="6" key="1">
    <citation type="journal article" date="2019" name="Int. J. Syst. Evol. Microbiol.">
        <title>The Global Catalogue of Microorganisms (GCM) 10K type strain sequencing project: providing services to taxonomists for standard genome sequencing and annotation.</title>
        <authorList>
            <consortium name="The Broad Institute Genomics Platform"/>
            <consortium name="The Broad Institute Genome Sequencing Center for Infectious Disease"/>
            <person name="Wu L."/>
            <person name="Ma J."/>
        </authorList>
    </citation>
    <scope>NUCLEOTIDE SEQUENCE [LARGE SCALE GENOMIC DNA]</scope>
    <source>
        <strain evidence="6">JCM 32105</strain>
    </source>
</reference>
<evidence type="ECO:0000256" key="1">
    <source>
        <dbReference type="ARBA" id="ARBA00004370"/>
    </source>
</evidence>
<dbReference type="Pfam" id="PF00144">
    <property type="entry name" value="Beta-lactamase"/>
    <property type="match status" value="1"/>
</dbReference>
<comment type="caution">
    <text evidence="5">The sequence shown here is derived from an EMBL/GenBank/DDBJ whole genome shotgun (WGS) entry which is preliminary data.</text>
</comment>
<gene>
    <name evidence="5" type="ORF">GCM10023093_17150</name>
</gene>
<feature type="chain" id="PRO_5046218792" evidence="3">
    <location>
        <begin position="33"/>
        <end position="400"/>
    </location>
</feature>
<dbReference type="InterPro" id="IPR012338">
    <property type="entry name" value="Beta-lactam/transpept-like"/>
</dbReference>
<evidence type="ECO:0000259" key="4">
    <source>
        <dbReference type="Pfam" id="PF00144"/>
    </source>
</evidence>
<dbReference type="InterPro" id="IPR001466">
    <property type="entry name" value="Beta-lactam-related"/>
</dbReference>
<dbReference type="SUPFAM" id="SSF56601">
    <property type="entry name" value="beta-lactamase/transpeptidase-like"/>
    <property type="match status" value="1"/>
</dbReference>
<keyword evidence="3" id="KW-0732">Signal</keyword>
<proteinExistence type="predicted"/>
<organism evidence="5 6">
    <name type="scientific">Nemorincola caseinilytica</name>
    <dbReference type="NCBI Taxonomy" id="2054315"/>
    <lineage>
        <taxon>Bacteria</taxon>
        <taxon>Pseudomonadati</taxon>
        <taxon>Bacteroidota</taxon>
        <taxon>Chitinophagia</taxon>
        <taxon>Chitinophagales</taxon>
        <taxon>Chitinophagaceae</taxon>
        <taxon>Nemorincola</taxon>
    </lineage>
</organism>
<dbReference type="Gene3D" id="3.40.710.10">
    <property type="entry name" value="DD-peptidase/beta-lactamase superfamily"/>
    <property type="match status" value="1"/>
</dbReference>